<dbReference type="Proteomes" id="UP000614200">
    <property type="component" value="Unassembled WGS sequence"/>
</dbReference>
<sequence>MMQIKKIGIMGGTFDPIHYGHLMLAEQIRASYSLDQIVFIPVGNAPHKQEHKPTDKMHRYMMTMLATASNPHFTVSDIEIKKEVITYAIDTIKELRVLYNTPVELYFITGADAIILLDTWKSYKELVKYVKFIGASRPGVDEHVLKEKIEELSLELGAHIELCSVPALAISSTDIRNRVCEGKSIKYLLPETVENYICKEKLYLC</sequence>
<reference evidence="12 13" key="1">
    <citation type="submission" date="2020-11" db="EMBL/GenBank/DDBJ databases">
        <title>Fusibacter basophilias sp. nov.</title>
        <authorList>
            <person name="Qiu D."/>
        </authorList>
    </citation>
    <scope>NUCLEOTIDE SEQUENCE [LARGE SCALE GENOMIC DNA]</scope>
    <source>
        <strain evidence="12 13">Q10-2</strain>
    </source>
</reference>
<evidence type="ECO:0000313" key="13">
    <source>
        <dbReference type="Proteomes" id="UP000614200"/>
    </source>
</evidence>
<dbReference type="InterPro" id="IPR005248">
    <property type="entry name" value="NadD/NMNAT"/>
</dbReference>
<dbReference type="HAMAP" id="MF_00244">
    <property type="entry name" value="NaMN_adenylyltr"/>
    <property type="match status" value="1"/>
</dbReference>
<comment type="caution">
    <text evidence="12">The sequence shown here is derived from an EMBL/GenBank/DDBJ whole genome shotgun (WGS) entry which is preliminary data.</text>
</comment>
<dbReference type="NCBIfam" id="NF000840">
    <property type="entry name" value="PRK00071.1-3"/>
    <property type="match status" value="1"/>
</dbReference>
<dbReference type="SUPFAM" id="SSF52374">
    <property type="entry name" value="Nucleotidylyl transferase"/>
    <property type="match status" value="1"/>
</dbReference>
<comment type="catalytic activity">
    <reaction evidence="9 10">
        <text>nicotinate beta-D-ribonucleotide + ATP + H(+) = deamido-NAD(+) + diphosphate</text>
        <dbReference type="Rhea" id="RHEA:22860"/>
        <dbReference type="ChEBI" id="CHEBI:15378"/>
        <dbReference type="ChEBI" id="CHEBI:30616"/>
        <dbReference type="ChEBI" id="CHEBI:33019"/>
        <dbReference type="ChEBI" id="CHEBI:57502"/>
        <dbReference type="ChEBI" id="CHEBI:58437"/>
        <dbReference type="EC" id="2.7.7.18"/>
    </reaction>
</comment>
<dbReference type="GO" id="GO:0004515">
    <property type="term" value="F:nicotinate-nucleotide adenylyltransferase activity"/>
    <property type="evidence" value="ECO:0007669"/>
    <property type="project" value="UniProtKB-EC"/>
</dbReference>
<keyword evidence="13" id="KW-1185">Reference proteome</keyword>
<dbReference type="InterPro" id="IPR004821">
    <property type="entry name" value="Cyt_trans-like"/>
</dbReference>
<dbReference type="PANTHER" id="PTHR39321:SF3">
    <property type="entry name" value="PHOSPHOPANTETHEINE ADENYLYLTRANSFERASE"/>
    <property type="match status" value="1"/>
</dbReference>
<evidence type="ECO:0000256" key="4">
    <source>
        <dbReference type="ARBA" id="ARBA00022679"/>
    </source>
</evidence>
<evidence type="ECO:0000313" key="12">
    <source>
        <dbReference type="EMBL" id="MBF4694881.1"/>
    </source>
</evidence>
<keyword evidence="4 10" id="KW-0808">Transferase</keyword>
<keyword evidence="6 10" id="KW-0547">Nucleotide-binding</keyword>
<comment type="pathway">
    <text evidence="2 10">Cofactor biosynthesis; NAD(+) biosynthesis; deamido-NAD(+) from nicotinate D-ribonucleotide: step 1/1.</text>
</comment>
<keyword evidence="8 10" id="KW-0520">NAD</keyword>
<gene>
    <name evidence="10" type="primary">nadD</name>
    <name evidence="12" type="ORF">ISU02_17410</name>
</gene>
<evidence type="ECO:0000256" key="3">
    <source>
        <dbReference type="ARBA" id="ARBA00022642"/>
    </source>
</evidence>
<keyword evidence="5 10" id="KW-0548">Nucleotidyltransferase</keyword>
<comment type="similarity">
    <text evidence="10">Belongs to the NadD family.</text>
</comment>
<comment type="function">
    <text evidence="1 10">Catalyzes the reversible adenylation of nicotinate mononucleotide (NaMN) to nicotinic acid adenine dinucleotide (NaAD).</text>
</comment>
<proteinExistence type="inferred from homology"/>
<dbReference type="NCBIfam" id="TIGR00482">
    <property type="entry name" value="nicotinate (nicotinamide) nucleotide adenylyltransferase"/>
    <property type="match status" value="1"/>
</dbReference>
<evidence type="ECO:0000259" key="11">
    <source>
        <dbReference type="Pfam" id="PF01467"/>
    </source>
</evidence>
<dbReference type="Pfam" id="PF01467">
    <property type="entry name" value="CTP_transf_like"/>
    <property type="match status" value="1"/>
</dbReference>
<evidence type="ECO:0000256" key="10">
    <source>
        <dbReference type="HAMAP-Rule" id="MF_00244"/>
    </source>
</evidence>
<dbReference type="EMBL" id="JADKNH010000011">
    <property type="protein sequence ID" value="MBF4694881.1"/>
    <property type="molecule type" value="Genomic_DNA"/>
</dbReference>
<feature type="domain" description="Cytidyltransferase-like" evidence="11">
    <location>
        <begin position="9"/>
        <end position="178"/>
    </location>
</feature>
<keyword evidence="3 10" id="KW-0662">Pyridine nucleotide biosynthesis</keyword>
<evidence type="ECO:0000256" key="1">
    <source>
        <dbReference type="ARBA" id="ARBA00002324"/>
    </source>
</evidence>
<dbReference type="EC" id="2.7.7.18" evidence="10"/>
<name>A0ABR9ZWZ3_9FIRM</name>
<evidence type="ECO:0000256" key="7">
    <source>
        <dbReference type="ARBA" id="ARBA00022840"/>
    </source>
</evidence>
<keyword evidence="7 10" id="KW-0067">ATP-binding</keyword>
<evidence type="ECO:0000256" key="5">
    <source>
        <dbReference type="ARBA" id="ARBA00022695"/>
    </source>
</evidence>
<dbReference type="CDD" id="cd02165">
    <property type="entry name" value="NMNAT"/>
    <property type="match status" value="1"/>
</dbReference>
<evidence type="ECO:0000256" key="2">
    <source>
        <dbReference type="ARBA" id="ARBA00005019"/>
    </source>
</evidence>
<evidence type="ECO:0000256" key="8">
    <source>
        <dbReference type="ARBA" id="ARBA00023027"/>
    </source>
</evidence>
<dbReference type="PANTHER" id="PTHR39321">
    <property type="entry name" value="NICOTINATE-NUCLEOTIDE ADENYLYLTRANSFERASE-RELATED"/>
    <property type="match status" value="1"/>
</dbReference>
<protein>
    <recommendedName>
        <fullName evidence="10">Probable nicotinate-nucleotide adenylyltransferase</fullName>
        <ecNumber evidence="10">2.7.7.18</ecNumber>
    </recommendedName>
    <alternativeName>
        <fullName evidence="10">Deamido-NAD(+) diphosphorylase</fullName>
    </alternativeName>
    <alternativeName>
        <fullName evidence="10">Deamido-NAD(+) pyrophosphorylase</fullName>
    </alternativeName>
    <alternativeName>
        <fullName evidence="10">Nicotinate mononucleotide adenylyltransferase</fullName>
        <shortName evidence="10">NaMN adenylyltransferase</shortName>
    </alternativeName>
</protein>
<dbReference type="NCBIfam" id="TIGR00125">
    <property type="entry name" value="cyt_tran_rel"/>
    <property type="match status" value="1"/>
</dbReference>
<organism evidence="12 13">
    <name type="scientific">Fusibacter ferrireducens</name>
    <dbReference type="NCBI Taxonomy" id="2785058"/>
    <lineage>
        <taxon>Bacteria</taxon>
        <taxon>Bacillati</taxon>
        <taxon>Bacillota</taxon>
        <taxon>Clostridia</taxon>
        <taxon>Eubacteriales</taxon>
        <taxon>Eubacteriales Family XII. Incertae Sedis</taxon>
        <taxon>Fusibacter</taxon>
    </lineage>
</organism>
<dbReference type="InterPro" id="IPR014729">
    <property type="entry name" value="Rossmann-like_a/b/a_fold"/>
</dbReference>
<evidence type="ECO:0000256" key="9">
    <source>
        <dbReference type="ARBA" id="ARBA00048721"/>
    </source>
</evidence>
<evidence type="ECO:0000256" key="6">
    <source>
        <dbReference type="ARBA" id="ARBA00022741"/>
    </source>
</evidence>
<dbReference type="Gene3D" id="3.40.50.620">
    <property type="entry name" value="HUPs"/>
    <property type="match status" value="1"/>
</dbReference>
<accession>A0ABR9ZWZ3</accession>